<dbReference type="SUPFAM" id="SSF53067">
    <property type="entry name" value="Actin-like ATPase domain"/>
    <property type="match status" value="1"/>
</dbReference>
<gene>
    <name evidence="3" type="ORF">LMF89_09840</name>
</gene>
<feature type="domain" description="Hydantoinase A/oxoprolinase" evidence="1">
    <location>
        <begin position="193"/>
        <end position="473"/>
    </location>
</feature>
<dbReference type="PANTHER" id="PTHR11365">
    <property type="entry name" value="5-OXOPROLINASE RELATED"/>
    <property type="match status" value="1"/>
</dbReference>
<feature type="domain" description="Hydantoinase/oxoprolinase N-terminal" evidence="2">
    <location>
        <begin position="19"/>
        <end position="170"/>
    </location>
</feature>
<evidence type="ECO:0000259" key="1">
    <source>
        <dbReference type="Pfam" id="PF01968"/>
    </source>
</evidence>
<proteinExistence type="predicted"/>
<accession>A0ABS8HUT1</accession>
<evidence type="ECO:0000313" key="4">
    <source>
        <dbReference type="Proteomes" id="UP001165492"/>
    </source>
</evidence>
<organism evidence="3 4">
    <name type="scientific">Pelosinus baikalensis</name>
    <dbReference type="NCBI Taxonomy" id="2892015"/>
    <lineage>
        <taxon>Bacteria</taxon>
        <taxon>Bacillati</taxon>
        <taxon>Bacillota</taxon>
        <taxon>Negativicutes</taxon>
        <taxon>Selenomonadales</taxon>
        <taxon>Sporomusaceae</taxon>
        <taxon>Pelosinus</taxon>
    </lineage>
</organism>
<sequence length="570" mass="60727">MEQSAVGFIPGKRGDNMFLGLDIGGTFTDGVVVADGKIVTMVKTPTTKENLLQCILTVVDKMVEDTGSKAFERIALSTTIVTNAIVEGKIDQVGLCIMPGPGMNINDILPVAPYILSGYIDHRGREMAQPNKEEVLSACRHFSSCDVFVVSGKFAVRNPCFELAVTDWIQGEVSPIHISTGGKVSGSLNFLRRTNSAYYNGVVWRHFNAFATAVEEALKMRGIYSPVFVLKADGGTLPLSVARNYPVEAIFTGPAASTIGIMGMNGDAAVSGISLDIGGTTTDIALWQKGRPILAKEGAAVAGHGTGVQGFRLKSVGIGGDSLAFWENHVLKVGPMRHGPAMAAGGPKPTVTDAMVAAGFIDFGDRALAVKAMKLLALQGQSPEEMASQVVDKAVNGICQSIANLLEEQAAEPLYHVEEIIYETKFVLENIIGVGGGAAGLVPLVAKKLGISYTLPENGRVANAFGAAVARPTLDITLRADTAEGYYTVAELGIKNRLPRGKFSLQNAYELAEKHLAELAQKNGIFIDETQIIQSEEFNMVRGFTTVGKIMTCRLQVKPGVLQYGKEELC</sequence>
<reference evidence="3" key="1">
    <citation type="submission" date="2021-11" db="EMBL/GenBank/DDBJ databases">
        <title>Description of a new species Pelosinus isolated from the bottom sediments of Lake Baikal.</title>
        <authorList>
            <person name="Zakharyuk A."/>
        </authorList>
    </citation>
    <scope>NUCLEOTIDE SEQUENCE</scope>
    <source>
        <strain evidence="3">Bkl1</strain>
    </source>
</reference>
<dbReference type="PANTHER" id="PTHR11365:SF2">
    <property type="entry name" value="5-OXOPROLINASE"/>
    <property type="match status" value="1"/>
</dbReference>
<keyword evidence="4" id="KW-1185">Reference proteome</keyword>
<dbReference type="InterPro" id="IPR002821">
    <property type="entry name" value="Hydantoinase_A"/>
</dbReference>
<dbReference type="InterPro" id="IPR043129">
    <property type="entry name" value="ATPase_NBD"/>
</dbReference>
<dbReference type="Proteomes" id="UP001165492">
    <property type="component" value="Unassembled WGS sequence"/>
</dbReference>
<protein>
    <submittedName>
        <fullName evidence="3">Hydantoinase/oxoprolinase family protein</fullName>
    </submittedName>
</protein>
<dbReference type="InterPro" id="IPR008040">
    <property type="entry name" value="Hydant_A_N"/>
</dbReference>
<comment type="caution">
    <text evidence="3">The sequence shown here is derived from an EMBL/GenBank/DDBJ whole genome shotgun (WGS) entry which is preliminary data.</text>
</comment>
<dbReference type="InterPro" id="IPR045079">
    <property type="entry name" value="Oxoprolinase-like"/>
</dbReference>
<evidence type="ECO:0000259" key="2">
    <source>
        <dbReference type="Pfam" id="PF05378"/>
    </source>
</evidence>
<name>A0ABS8HUT1_9FIRM</name>
<dbReference type="Gene3D" id="3.30.420.40">
    <property type="match status" value="1"/>
</dbReference>
<evidence type="ECO:0000313" key="3">
    <source>
        <dbReference type="EMBL" id="MCC5465654.1"/>
    </source>
</evidence>
<dbReference type="Pfam" id="PF01968">
    <property type="entry name" value="Hydantoinase_A"/>
    <property type="match status" value="1"/>
</dbReference>
<dbReference type="EMBL" id="JAJHJB010000010">
    <property type="protein sequence ID" value="MCC5465654.1"/>
    <property type="molecule type" value="Genomic_DNA"/>
</dbReference>
<dbReference type="Pfam" id="PF05378">
    <property type="entry name" value="Hydant_A_N"/>
    <property type="match status" value="1"/>
</dbReference>